<evidence type="ECO:0000313" key="1">
    <source>
        <dbReference type="EMBL" id="MBN3544136.1"/>
    </source>
</evidence>
<organism evidence="1 2">
    <name type="scientific">Fictibacillus barbaricus</name>
    <dbReference type="NCBI Taxonomy" id="182136"/>
    <lineage>
        <taxon>Bacteria</taxon>
        <taxon>Bacillati</taxon>
        <taxon>Bacillota</taxon>
        <taxon>Bacilli</taxon>
        <taxon>Bacillales</taxon>
        <taxon>Fictibacillaceae</taxon>
        <taxon>Fictibacillus</taxon>
    </lineage>
</organism>
<dbReference type="RefSeq" id="WP_188404296.1">
    <property type="nucleotide sequence ID" value="NZ_BMCE01000004.1"/>
</dbReference>
<accession>A0ABS2ZBX6</accession>
<dbReference type="EMBL" id="JAFHKS010000040">
    <property type="protein sequence ID" value="MBN3544136.1"/>
    <property type="molecule type" value="Genomic_DNA"/>
</dbReference>
<dbReference type="Gene3D" id="4.10.280.10">
    <property type="entry name" value="Helix-loop-helix DNA-binding domain"/>
    <property type="match status" value="1"/>
</dbReference>
<sequence length="58" mass="6792">MRQPIIDRKISRLKKKLDQVSKKINSFSDPRIVKISQELDLLILEIQKSKIDDSKSVK</sequence>
<dbReference type="Pfam" id="PF09388">
    <property type="entry name" value="SpoOE-like"/>
    <property type="match status" value="1"/>
</dbReference>
<evidence type="ECO:0000313" key="2">
    <source>
        <dbReference type="Proteomes" id="UP001319060"/>
    </source>
</evidence>
<dbReference type="Proteomes" id="UP001319060">
    <property type="component" value="Unassembled WGS sequence"/>
</dbReference>
<dbReference type="SUPFAM" id="SSF140500">
    <property type="entry name" value="BAS1536-like"/>
    <property type="match status" value="1"/>
</dbReference>
<gene>
    <name evidence="1" type="ORF">JYA64_02375</name>
</gene>
<reference evidence="1 2" key="1">
    <citation type="submission" date="2021-01" db="EMBL/GenBank/DDBJ databases">
        <title>Genome Sequencing of Type Strains.</title>
        <authorList>
            <person name="Lemaire J.F."/>
            <person name="Inderbitzin P."/>
            <person name="Collins S.B."/>
            <person name="Wespe N."/>
            <person name="Knight-Connoni V."/>
        </authorList>
    </citation>
    <scope>NUCLEOTIDE SEQUENCE [LARGE SCALE GENOMIC DNA]</scope>
    <source>
        <strain evidence="1 2">DSM 14730</strain>
    </source>
</reference>
<dbReference type="InterPro" id="IPR036638">
    <property type="entry name" value="HLH_DNA-bd_sf"/>
</dbReference>
<comment type="caution">
    <text evidence="1">The sequence shown here is derived from an EMBL/GenBank/DDBJ whole genome shotgun (WGS) entry which is preliminary data.</text>
</comment>
<keyword evidence="2" id="KW-1185">Reference proteome</keyword>
<name>A0ABS2ZBX6_9BACL</name>
<dbReference type="InterPro" id="IPR018540">
    <property type="entry name" value="Spo0E-like"/>
</dbReference>
<protein>
    <submittedName>
        <fullName evidence="1">Aspartyl-phosphate phosphatase Spo0E family protein</fullName>
    </submittedName>
</protein>
<proteinExistence type="predicted"/>
<dbReference type="InterPro" id="IPR037208">
    <property type="entry name" value="Spo0E-like_sf"/>
</dbReference>